<dbReference type="AlphaFoldDB" id="A0A5C1QMD0"/>
<accession>A0A5C1QMD0</accession>
<name>A0A5C1QMD0_9SPIO</name>
<organism evidence="2 3">
    <name type="scientific">Oceanispirochaeta crateris</name>
    <dbReference type="NCBI Taxonomy" id="2518645"/>
    <lineage>
        <taxon>Bacteria</taxon>
        <taxon>Pseudomonadati</taxon>
        <taxon>Spirochaetota</taxon>
        <taxon>Spirochaetia</taxon>
        <taxon>Spirochaetales</taxon>
        <taxon>Spirochaetaceae</taxon>
        <taxon>Oceanispirochaeta</taxon>
    </lineage>
</organism>
<proteinExistence type="predicted"/>
<dbReference type="InterPro" id="IPR013022">
    <property type="entry name" value="Xyl_isomerase-like_TIM-brl"/>
</dbReference>
<evidence type="ECO:0000259" key="1">
    <source>
        <dbReference type="Pfam" id="PF01261"/>
    </source>
</evidence>
<gene>
    <name evidence="2" type="ORF">EXM22_09015</name>
</gene>
<dbReference type="OrthoDB" id="9779184at2"/>
<protein>
    <submittedName>
        <fullName evidence="2">Sugar phosphate isomerase/epimerase</fullName>
    </submittedName>
</protein>
<dbReference type="Gene3D" id="3.20.20.150">
    <property type="entry name" value="Divalent-metal-dependent TIM barrel enzymes"/>
    <property type="match status" value="1"/>
</dbReference>
<keyword evidence="3" id="KW-1185">Reference proteome</keyword>
<feature type="domain" description="Xylose isomerase-like TIM barrel" evidence="1">
    <location>
        <begin position="29"/>
        <end position="318"/>
    </location>
</feature>
<keyword evidence="2" id="KW-0413">Isomerase</keyword>
<dbReference type="KEGG" id="ock:EXM22_09015"/>
<dbReference type="RefSeq" id="WP_149486200.1">
    <property type="nucleotide sequence ID" value="NZ_CP036150.1"/>
</dbReference>
<reference evidence="2 3" key="1">
    <citation type="submission" date="2019-02" db="EMBL/GenBank/DDBJ databases">
        <title>Complete Genome Sequence and Methylome Analysis of free living Spirochaetas.</title>
        <authorList>
            <person name="Fomenkov A."/>
            <person name="Dubinina G."/>
            <person name="Leshcheva N."/>
            <person name="Mikheeva N."/>
            <person name="Grabovich M."/>
            <person name="Vincze T."/>
            <person name="Roberts R.J."/>
        </authorList>
    </citation>
    <scope>NUCLEOTIDE SEQUENCE [LARGE SCALE GENOMIC DNA]</scope>
    <source>
        <strain evidence="2 3">K2</strain>
    </source>
</reference>
<dbReference type="Pfam" id="PF01261">
    <property type="entry name" value="AP_endonuc_2"/>
    <property type="match status" value="1"/>
</dbReference>
<evidence type="ECO:0000313" key="3">
    <source>
        <dbReference type="Proteomes" id="UP000324209"/>
    </source>
</evidence>
<sequence>MNMIKGPAIFLAQFVGDKPPFDNLNHITEWAQSLGYKGVQIPANEKNLIDIDLASQSKTYCDDLKGQCHGLEITELATHIFGQLVAVNPAYDELFDGFTEPSLRGKPQERQSWAVQKMINAVKASANLGLKVMPSFSGALMWPLFYPWPQRPEGLVEQGFRSLSKLWKPILDVADEYGVDIAFEIHPGEDLHDGLSFEAFLEATGNHPRVNILYDPSHFILQCLDYLQFIDIYGDRIKAFHVKDAEFHPTGRQGVYGGYSSWQNRAGRFRSLGDGQVDFKQVFTKLTEVGYDSWAVLEWECCIKSSVQGAAEGAPFIQSMIIDPAGKAFDDFAGTSINRETINRILGVIQ</sequence>
<dbReference type="Proteomes" id="UP000324209">
    <property type="component" value="Chromosome"/>
</dbReference>
<dbReference type="GO" id="GO:0016853">
    <property type="term" value="F:isomerase activity"/>
    <property type="evidence" value="ECO:0007669"/>
    <property type="project" value="UniProtKB-KW"/>
</dbReference>
<dbReference type="InterPro" id="IPR050312">
    <property type="entry name" value="IolE/XylAMocC-like"/>
</dbReference>
<dbReference type="SUPFAM" id="SSF51658">
    <property type="entry name" value="Xylose isomerase-like"/>
    <property type="match status" value="1"/>
</dbReference>
<evidence type="ECO:0000313" key="2">
    <source>
        <dbReference type="EMBL" id="QEN08120.1"/>
    </source>
</evidence>
<dbReference type="PANTHER" id="PTHR12110:SF21">
    <property type="entry name" value="XYLOSE ISOMERASE-LIKE TIM BARREL DOMAIN-CONTAINING PROTEIN"/>
    <property type="match status" value="1"/>
</dbReference>
<dbReference type="EMBL" id="CP036150">
    <property type="protein sequence ID" value="QEN08120.1"/>
    <property type="molecule type" value="Genomic_DNA"/>
</dbReference>
<dbReference type="PANTHER" id="PTHR12110">
    <property type="entry name" value="HYDROXYPYRUVATE ISOMERASE"/>
    <property type="match status" value="1"/>
</dbReference>
<dbReference type="InterPro" id="IPR036237">
    <property type="entry name" value="Xyl_isomerase-like_sf"/>
</dbReference>